<dbReference type="EMBL" id="JBBWYZ010000003">
    <property type="protein sequence ID" value="MEK9510771.1"/>
    <property type="molecule type" value="Genomic_DNA"/>
</dbReference>
<dbReference type="InterPro" id="IPR001859">
    <property type="entry name" value="Ribosomal_P1/P2_euk"/>
</dbReference>
<keyword evidence="2" id="KW-0687">Ribonucleoprotein</keyword>
<evidence type="ECO:0000256" key="1">
    <source>
        <dbReference type="ARBA" id="ARBA00022980"/>
    </source>
</evidence>
<gene>
    <name evidence="3" type="ORF">AAEJ74_03490</name>
</gene>
<sequence>MVVIVRVGGGLHGEDSTAESLTLVSPCSTYGAVITEAGIENAQAATANENGTTESRAAAAIAAVAAAAAKAANAANAAAAAAKAAAAAANAAAAAKAANAAKAAAAATAAAANGATAAAANAAACAKAALAAKAAIATEAAIAAIIAVRTTKQPAAALAASITKHPAAAIAQCSYTTRPTLGSVVGKLSILNRDVPIVNEQRTPHSGTPATEATTATQGFTVGESQVVEVDRS</sequence>
<dbReference type="Proteomes" id="UP001387447">
    <property type="component" value="Unassembled WGS sequence"/>
</dbReference>
<name>A0ABU9EFR1_LIMFS</name>
<evidence type="ECO:0000313" key="4">
    <source>
        <dbReference type="Proteomes" id="UP001387447"/>
    </source>
</evidence>
<dbReference type="RefSeq" id="WP_368662827.1">
    <property type="nucleotide sequence ID" value="NZ_JBBWYZ010000003.1"/>
</dbReference>
<dbReference type="PRINTS" id="PR00456">
    <property type="entry name" value="RIBOSOMALP2"/>
</dbReference>
<organism evidence="3 4">
    <name type="scientific">Limnospira fusiformis PMC 851.14</name>
    <dbReference type="NCBI Taxonomy" id="2219512"/>
    <lineage>
        <taxon>Bacteria</taxon>
        <taxon>Bacillati</taxon>
        <taxon>Cyanobacteriota</taxon>
        <taxon>Cyanophyceae</taxon>
        <taxon>Oscillatoriophycideae</taxon>
        <taxon>Oscillatoriales</taxon>
        <taxon>Sirenicapillariaceae</taxon>
        <taxon>Limnospira</taxon>
    </lineage>
</organism>
<comment type="caution">
    <text evidence="3">The sequence shown here is derived from an EMBL/GenBank/DDBJ whole genome shotgun (WGS) entry which is preliminary data.</text>
</comment>
<protein>
    <submittedName>
        <fullName evidence="3">Uncharacterized protein</fullName>
    </submittedName>
</protein>
<accession>A0ABU9EFR1</accession>
<proteinExistence type="predicted"/>
<evidence type="ECO:0000313" key="3">
    <source>
        <dbReference type="EMBL" id="MEK9510771.1"/>
    </source>
</evidence>
<keyword evidence="4" id="KW-1185">Reference proteome</keyword>
<reference evidence="3 4" key="1">
    <citation type="journal article" date="2024" name="Front. Microbiol.">
        <title>Transcriptomic insights into the dominance of two phototrophs throughout the water column of a tropical hypersaline-alkaline crater lake (Dziani Dzaha, Mayotte).</title>
        <authorList>
            <person name="Duperron S."/>
            <person name="Halary S."/>
            <person name="Bouly J.-P."/>
            <person name="Roussel T."/>
            <person name="Hugoni M."/>
            <person name="Bruto M."/>
            <person name="Oger P."/>
            <person name="Duval C."/>
            <person name="Woo A."/>
            <person name="Jezequiel D."/>
            <person name="Ader M."/>
            <person name="Leboulanger C."/>
            <person name="Agogue H."/>
            <person name="Grossi V."/>
            <person name="Trousselier M."/>
            <person name="Bernard C."/>
        </authorList>
    </citation>
    <scope>NUCLEOTIDE SEQUENCE [LARGE SCALE GENOMIC DNA]</scope>
    <source>
        <strain evidence="3 4">PMC 851.14</strain>
    </source>
</reference>
<evidence type="ECO:0000256" key="2">
    <source>
        <dbReference type="ARBA" id="ARBA00023274"/>
    </source>
</evidence>
<keyword evidence="1" id="KW-0689">Ribosomal protein</keyword>